<evidence type="ECO:0000256" key="5">
    <source>
        <dbReference type="SAM" id="MobiDB-lite"/>
    </source>
</evidence>
<evidence type="ECO:0000256" key="1">
    <source>
        <dbReference type="ARBA" id="ARBA00022694"/>
    </source>
</evidence>
<evidence type="ECO:0000256" key="4">
    <source>
        <dbReference type="ARBA" id="ARBA00038402"/>
    </source>
</evidence>
<comment type="similarity">
    <text evidence="4">Belongs to the eukaryotic/archaeal RNase P protein component 4 family.</text>
</comment>
<dbReference type="Proteomes" id="UP000310158">
    <property type="component" value="Unassembled WGS sequence"/>
</dbReference>
<organism evidence="6 7">
    <name type="scientific">Bondarzewia mesenterica</name>
    <dbReference type="NCBI Taxonomy" id="1095465"/>
    <lineage>
        <taxon>Eukaryota</taxon>
        <taxon>Fungi</taxon>
        <taxon>Dikarya</taxon>
        <taxon>Basidiomycota</taxon>
        <taxon>Agaricomycotina</taxon>
        <taxon>Agaricomycetes</taxon>
        <taxon>Russulales</taxon>
        <taxon>Bondarzewiaceae</taxon>
        <taxon>Bondarzewia</taxon>
    </lineage>
</organism>
<dbReference type="EMBL" id="SGPL01000460">
    <property type="protein sequence ID" value="THH12471.1"/>
    <property type="molecule type" value="Genomic_DNA"/>
</dbReference>
<dbReference type="GO" id="GO:0046872">
    <property type="term" value="F:metal ion binding"/>
    <property type="evidence" value="ECO:0007669"/>
    <property type="project" value="UniProtKB-KW"/>
</dbReference>
<evidence type="ECO:0000256" key="2">
    <source>
        <dbReference type="ARBA" id="ARBA00022723"/>
    </source>
</evidence>
<dbReference type="GO" id="GO:0008033">
    <property type="term" value="P:tRNA processing"/>
    <property type="evidence" value="ECO:0007669"/>
    <property type="project" value="UniProtKB-KW"/>
</dbReference>
<dbReference type="InterPro" id="IPR007175">
    <property type="entry name" value="Rpr2/Snm1/Rpp21"/>
</dbReference>
<dbReference type="GO" id="GO:0005655">
    <property type="term" value="C:nucleolar ribonuclease P complex"/>
    <property type="evidence" value="ECO:0007669"/>
    <property type="project" value="TreeGrafter"/>
</dbReference>
<gene>
    <name evidence="6" type="ORF">EW146_g7668</name>
</gene>
<proteinExistence type="inferred from homology"/>
<sequence>MVQSGAASPEQHRSVMSFSLGLGVRAESCTYRSLFVNLSDQKAMAKKNKDEAPNPNSVTNRDILQRLNFLYQASAYLDSIRVPEPAPPSSTQSATEPAPHPNAEAAVSPPPFDSFPLYTQTQSSFIDYETRSSRKLKNKSKNKGRKLGVEEIARGYVRQMKQIGQKTTVKMDPTVKRTLCKACDTVLVPGVSSNVRVTPSVVHGNAIVTTCLRCKTKRRIPAPPTYEPQSLSQVPFRRESRDSVDQERILRPCFSGRDMWFFAGTKSWRRANLSRSSSNVLLVTLEVESMCAHCFDAWLISLAIFKNLNFPPIILVMEQYSTSPNPSTHPSGYDCMALYGTYMPAERKRQLGASDTEREKPTDKIDLLKNTLRSVKAPTAPLSGIKGNPPYFRAGATTLHRTALVAPDGRLRGHARLVRYLLVADYVPGKAYRRFEPLIRATLSGSDTPDEEEDMAMNEQHHPTLVHALTRILANVGGGLRVLHVHQLYWSMFCKVK</sequence>
<feature type="region of interest" description="Disordered" evidence="5">
    <location>
        <begin position="81"/>
        <end position="112"/>
    </location>
</feature>
<dbReference type="Pfam" id="PF04032">
    <property type="entry name" value="Rpr2"/>
    <property type="match status" value="1"/>
</dbReference>
<dbReference type="AlphaFoldDB" id="A0A4S4LM07"/>
<keyword evidence="1" id="KW-0819">tRNA processing</keyword>
<dbReference type="PANTHER" id="PTHR14742">
    <property type="entry name" value="RIBONUCLEASE P SUBUNIT P21"/>
    <property type="match status" value="1"/>
</dbReference>
<accession>A0A4S4LM07</accession>
<evidence type="ECO:0000256" key="3">
    <source>
        <dbReference type="ARBA" id="ARBA00022833"/>
    </source>
</evidence>
<dbReference type="OrthoDB" id="128536at2759"/>
<reference evidence="6 7" key="1">
    <citation type="submission" date="2019-02" db="EMBL/GenBank/DDBJ databases">
        <title>Genome sequencing of the rare red list fungi Bondarzewia mesenterica.</title>
        <authorList>
            <person name="Buettner E."/>
            <person name="Kellner H."/>
        </authorList>
    </citation>
    <scope>NUCLEOTIDE SEQUENCE [LARGE SCALE GENOMIC DNA]</scope>
    <source>
        <strain evidence="6 7">DSM 108281</strain>
    </source>
</reference>
<keyword evidence="2" id="KW-0479">Metal-binding</keyword>
<keyword evidence="3" id="KW-0862">Zinc</keyword>
<evidence type="ECO:0008006" key="8">
    <source>
        <dbReference type="Google" id="ProtNLM"/>
    </source>
</evidence>
<dbReference type="PANTHER" id="PTHR14742:SF0">
    <property type="entry name" value="RIBONUCLEASE P PROTEIN SUBUNIT P21"/>
    <property type="match status" value="1"/>
</dbReference>
<evidence type="ECO:0000313" key="6">
    <source>
        <dbReference type="EMBL" id="THH12471.1"/>
    </source>
</evidence>
<evidence type="ECO:0000313" key="7">
    <source>
        <dbReference type="Proteomes" id="UP000310158"/>
    </source>
</evidence>
<dbReference type="Gene3D" id="6.20.50.20">
    <property type="match status" value="1"/>
</dbReference>
<comment type="caution">
    <text evidence="6">The sequence shown here is derived from an EMBL/GenBank/DDBJ whole genome shotgun (WGS) entry which is preliminary data.</text>
</comment>
<protein>
    <recommendedName>
        <fullName evidence="8">Rpr2-domain-containing protein</fullName>
    </recommendedName>
</protein>
<keyword evidence="7" id="KW-1185">Reference proteome</keyword>
<name>A0A4S4LM07_9AGAM</name>